<organism evidence="2 3">
    <name type="scientific">Candidatus Odyssella acanthamoebae</name>
    <dbReference type="NCBI Taxonomy" id="91604"/>
    <lineage>
        <taxon>Bacteria</taxon>
        <taxon>Pseudomonadati</taxon>
        <taxon>Pseudomonadota</taxon>
        <taxon>Alphaproteobacteria</taxon>
        <taxon>Holosporales</taxon>
        <taxon>Candidatus Paracaedibacteraceae</taxon>
        <taxon>Candidatus Odyssella</taxon>
    </lineage>
</organism>
<keyword evidence="3" id="KW-1185">Reference proteome</keyword>
<accession>A0A077AV83</accession>
<dbReference type="Pfam" id="PF13737">
    <property type="entry name" value="DDE_Tnp_1_5"/>
    <property type="match status" value="1"/>
</dbReference>
<gene>
    <name evidence="2" type="ORF">ID47_05570</name>
</gene>
<dbReference type="EMBL" id="CP008941">
    <property type="protein sequence ID" value="AIK96316.1"/>
    <property type="molecule type" value="Genomic_DNA"/>
</dbReference>
<dbReference type="eggNOG" id="COG3039">
    <property type="taxonomic scope" value="Bacteria"/>
</dbReference>
<dbReference type="PANTHER" id="PTHR34631">
    <property type="match status" value="1"/>
</dbReference>
<evidence type="ECO:0000259" key="1">
    <source>
        <dbReference type="Pfam" id="PF13737"/>
    </source>
</evidence>
<evidence type="ECO:0000313" key="3">
    <source>
        <dbReference type="Proteomes" id="UP000028926"/>
    </source>
</evidence>
<proteinExistence type="predicted"/>
<dbReference type="RefSeq" id="WP_038464622.1">
    <property type="nucleotide sequence ID" value="NZ_CP008941.1"/>
</dbReference>
<dbReference type="AlphaFoldDB" id="A0A077AV83"/>
<name>A0A077AV83_9PROT</name>
<sequence length="322" mass="37468">MPYKERIRRSGAIHKRQKHYRLQNWPDYNQALINRGDLTLWLCEDLHHNWYAQKSPIPKKGRPLHYSDHAITLMLTLRLIFKQKLRQTQGVVKSLFHLLGLQLDVPNYTRLSRRGTVPLITRHLEKMDEPGHLVIDSTGIKVFGESEWLETKYGKQYKRKVWRKLHLGINSKGFIVSRIMTSHLTDDRSCLDAHLKQADVTKVKELIADAGYDGQNVYSQLASVNIKPIIPPARGSPSLSKEHCSVRQKGINYIDKKGLYAWQTKNDYGRRTKVENTIYRYKEMIGRKLNARLWDNQDAELHLGCFILNTFTNLGMPESVKI</sequence>
<dbReference type="HOGENOM" id="CLU_062982_1_0_5"/>
<dbReference type="InterPro" id="IPR053172">
    <property type="entry name" value="Tn903_transposase"/>
</dbReference>
<reference evidence="2 3" key="1">
    <citation type="submission" date="2014-07" db="EMBL/GenBank/DDBJ databases">
        <title>Comparative genomic insights into amoeba endosymbionts belonging to the families of Holosporaceae and Candidatus Midichloriaceae within Rickettsiales.</title>
        <authorList>
            <person name="Wang Z."/>
            <person name="Wu M."/>
        </authorList>
    </citation>
    <scope>NUCLEOTIDE SEQUENCE [LARGE SCALE GENOMIC DNA]</scope>
    <source>
        <strain evidence="2">PRA3</strain>
    </source>
</reference>
<dbReference type="NCBIfam" id="NF033579">
    <property type="entry name" value="transpos_IS5_2"/>
    <property type="match status" value="1"/>
</dbReference>
<protein>
    <recommendedName>
        <fullName evidence="1">Transposase DDE domain-containing protein</fullName>
    </recommendedName>
</protein>
<dbReference type="KEGG" id="paca:ID47_05570"/>
<dbReference type="Proteomes" id="UP000028926">
    <property type="component" value="Chromosome"/>
</dbReference>
<dbReference type="InterPro" id="IPR025668">
    <property type="entry name" value="Tnp_DDE_dom"/>
</dbReference>
<dbReference type="PANTHER" id="PTHR34631:SF3">
    <property type="entry name" value="ISSOD12 TRANSPOSASE TNPA_ISSOD12"/>
    <property type="match status" value="1"/>
</dbReference>
<evidence type="ECO:0000313" key="2">
    <source>
        <dbReference type="EMBL" id="AIK96316.1"/>
    </source>
</evidence>
<dbReference type="OrthoDB" id="7298998at2"/>
<feature type="domain" description="Transposase DDE" evidence="1">
    <location>
        <begin position="33"/>
        <end position="145"/>
    </location>
</feature>
<dbReference type="InterPro" id="IPR053520">
    <property type="entry name" value="Transposase_Tn903"/>
</dbReference>